<evidence type="ECO:0000256" key="1">
    <source>
        <dbReference type="ARBA" id="ARBA00004651"/>
    </source>
</evidence>
<dbReference type="GO" id="GO:0015087">
    <property type="term" value="F:cobalt ion transmembrane transporter activity"/>
    <property type="evidence" value="ECO:0007669"/>
    <property type="project" value="TreeGrafter"/>
</dbReference>
<dbReference type="Pfam" id="PF01544">
    <property type="entry name" value="CorA"/>
    <property type="match status" value="1"/>
</dbReference>
<dbReference type="OrthoDB" id="5430812at2759"/>
<sequence>MASSQESAYLQGEEMRWQDFDNEKVFEAAKETAAAATCDSFVLEFGPNSARIVQDLDNGQFQFLMKQEKRDTGFPIRWINIWNTSKHKDVVKLIGQKYAFSQRLISLMIYAAEMQQHATQARKKKGSVATKKTASKNVGRATRTQGDAEKGLTDMSSGTSPAPEPRGSLPPLEGEEIEIYLLMKDTVNYSSIDHTDKALCVGAHWLHKRPERPGQEIEVDENDFMPPKHWLWLVLCDDHTVITLHEGPVLEAVPEGWKKEEWDRAQYKSMRANSLDVLLQQSQRGMSLYEQRPLSQNSIRQALKKSLDRQSSSKPGMSRVHSDVAPIETAPNTTLEDEGTSSLFYYLFEDYSATGPLKAAGKILEELTPKVLHSAERKSRVKSREIIQPLHILSKDLRTLKHLFETYMILINKILTATKRPGPPQPDPRFSFALRSESSNLSESLIMSSDPQRKVFLTSSALQRFDRLRDRLRSIMLSTIEGHFEEINALQDTYFNLTQQKDSAATARLTRSATLLAKLSVFFLPISFITAYFSIQVEDIYTGWTAGDYYYTFAVTISVSFLSLFFFGRLLTALSDALDDWADKISDGFRKVFRVITGFKMDDDEE</sequence>
<proteinExistence type="predicted"/>
<dbReference type="Gene3D" id="1.20.58.340">
    <property type="entry name" value="Magnesium transport protein CorA, transmembrane region"/>
    <property type="match status" value="1"/>
</dbReference>
<feature type="transmembrane region" description="Helical" evidence="3">
    <location>
        <begin position="549"/>
        <end position="567"/>
    </location>
</feature>
<gene>
    <name evidence="4" type="ORF">BKA67DRAFT_641640</name>
</gene>
<reference evidence="4" key="1">
    <citation type="journal article" date="2021" name="Nat. Commun.">
        <title>Genetic determinants of endophytism in the Arabidopsis root mycobiome.</title>
        <authorList>
            <person name="Mesny F."/>
            <person name="Miyauchi S."/>
            <person name="Thiergart T."/>
            <person name="Pickel B."/>
            <person name="Atanasova L."/>
            <person name="Karlsson M."/>
            <person name="Huettel B."/>
            <person name="Barry K.W."/>
            <person name="Haridas S."/>
            <person name="Chen C."/>
            <person name="Bauer D."/>
            <person name="Andreopoulos W."/>
            <person name="Pangilinan J."/>
            <person name="LaButti K."/>
            <person name="Riley R."/>
            <person name="Lipzen A."/>
            <person name="Clum A."/>
            <person name="Drula E."/>
            <person name="Henrissat B."/>
            <person name="Kohler A."/>
            <person name="Grigoriev I.V."/>
            <person name="Martin F.M."/>
            <person name="Hacquard S."/>
        </authorList>
    </citation>
    <scope>NUCLEOTIDE SEQUENCE</scope>
    <source>
        <strain evidence="4">MPI-SDFR-AT-0073</strain>
    </source>
</reference>
<name>A0A9P8UYX8_9PEZI</name>
<evidence type="ECO:0000313" key="4">
    <source>
        <dbReference type="EMBL" id="KAH6660561.1"/>
    </source>
</evidence>
<evidence type="ECO:0000256" key="2">
    <source>
        <dbReference type="SAM" id="MobiDB-lite"/>
    </source>
</evidence>
<dbReference type="AlphaFoldDB" id="A0A9P8UYX8"/>
<feature type="region of interest" description="Disordered" evidence="2">
    <location>
        <begin position="120"/>
        <end position="171"/>
    </location>
</feature>
<keyword evidence="3" id="KW-0812">Transmembrane</keyword>
<dbReference type="PANTHER" id="PTHR46494:SF1">
    <property type="entry name" value="CORA FAMILY METAL ION TRANSPORTER (EUROFUNG)"/>
    <property type="match status" value="1"/>
</dbReference>
<dbReference type="GO" id="GO:0015095">
    <property type="term" value="F:magnesium ion transmembrane transporter activity"/>
    <property type="evidence" value="ECO:0007669"/>
    <property type="project" value="TreeGrafter"/>
</dbReference>
<dbReference type="GO" id="GO:0050897">
    <property type="term" value="F:cobalt ion binding"/>
    <property type="evidence" value="ECO:0007669"/>
    <property type="project" value="TreeGrafter"/>
</dbReference>
<comment type="caution">
    <text evidence="4">The sequence shown here is derived from an EMBL/GenBank/DDBJ whole genome shotgun (WGS) entry which is preliminary data.</text>
</comment>
<keyword evidence="5" id="KW-1185">Reference proteome</keyword>
<dbReference type="RefSeq" id="XP_045964692.1">
    <property type="nucleotide sequence ID" value="XM_046105782.1"/>
</dbReference>
<keyword evidence="3" id="KW-1133">Transmembrane helix</keyword>
<dbReference type="EMBL" id="JAGPXC010000001">
    <property type="protein sequence ID" value="KAH6660561.1"/>
    <property type="molecule type" value="Genomic_DNA"/>
</dbReference>
<feature type="transmembrane region" description="Helical" evidence="3">
    <location>
        <begin position="515"/>
        <end position="537"/>
    </location>
</feature>
<accession>A0A9P8UYX8</accession>
<dbReference type="GeneID" id="70134673"/>
<dbReference type="Proteomes" id="UP000758603">
    <property type="component" value="Unassembled WGS sequence"/>
</dbReference>
<evidence type="ECO:0000256" key="3">
    <source>
        <dbReference type="SAM" id="Phobius"/>
    </source>
</evidence>
<protein>
    <submittedName>
        <fullName evidence="4">Uncharacterized protein</fullName>
    </submittedName>
</protein>
<keyword evidence="3" id="KW-0472">Membrane</keyword>
<organism evidence="4 5">
    <name type="scientific">Truncatella angustata</name>
    <dbReference type="NCBI Taxonomy" id="152316"/>
    <lineage>
        <taxon>Eukaryota</taxon>
        <taxon>Fungi</taxon>
        <taxon>Dikarya</taxon>
        <taxon>Ascomycota</taxon>
        <taxon>Pezizomycotina</taxon>
        <taxon>Sordariomycetes</taxon>
        <taxon>Xylariomycetidae</taxon>
        <taxon>Amphisphaeriales</taxon>
        <taxon>Sporocadaceae</taxon>
        <taxon>Truncatella</taxon>
    </lineage>
</organism>
<dbReference type="GO" id="GO:0000287">
    <property type="term" value="F:magnesium ion binding"/>
    <property type="evidence" value="ECO:0007669"/>
    <property type="project" value="TreeGrafter"/>
</dbReference>
<dbReference type="InterPro" id="IPR002523">
    <property type="entry name" value="MgTranspt_CorA/ZnTranspt_ZntB"/>
</dbReference>
<dbReference type="GO" id="GO:0005886">
    <property type="term" value="C:plasma membrane"/>
    <property type="evidence" value="ECO:0007669"/>
    <property type="project" value="UniProtKB-SubCell"/>
</dbReference>
<evidence type="ECO:0000313" key="5">
    <source>
        <dbReference type="Proteomes" id="UP000758603"/>
    </source>
</evidence>
<comment type="subcellular location">
    <subcellularLocation>
        <location evidence="1">Cell membrane</location>
        <topology evidence="1">Multi-pass membrane protein</topology>
    </subcellularLocation>
</comment>
<dbReference type="PANTHER" id="PTHR46494">
    <property type="entry name" value="CORA FAMILY METAL ION TRANSPORTER (EUROFUNG)"/>
    <property type="match status" value="1"/>
</dbReference>